<evidence type="ECO:0000313" key="7">
    <source>
        <dbReference type="EMBL" id="RGP65715.1"/>
    </source>
</evidence>
<dbReference type="Gene3D" id="3.50.50.100">
    <property type="match status" value="1"/>
</dbReference>
<keyword evidence="8" id="KW-1185">Reference proteome</keyword>
<dbReference type="InterPro" id="IPR023753">
    <property type="entry name" value="FAD/NAD-binding_dom"/>
</dbReference>
<comment type="similarity">
    <text evidence="1">Belongs to the NADH dehydrogenase family.</text>
</comment>
<dbReference type="InterPro" id="IPR045024">
    <property type="entry name" value="NDH-2"/>
</dbReference>
<feature type="domain" description="FAD/NAD(P)-binding" evidence="6">
    <location>
        <begin position="4"/>
        <end position="309"/>
    </location>
</feature>
<evidence type="ECO:0000313" key="8">
    <source>
        <dbReference type="Proteomes" id="UP000266234"/>
    </source>
</evidence>
<dbReference type="SUPFAM" id="SSF51905">
    <property type="entry name" value="FAD/NAD(P)-binding domain"/>
    <property type="match status" value="1"/>
</dbReference>
<dbReference type="PANTHER" id="PTHR43706:SF45">
    <property type="entry name" value="NADH DEHYDROGENASE-LIKE PROTEIN RV1812C"/>
    <property type="match status" value="1"/>
</dbReference>
<proteinExistence type="inferred from homology"/>
<keyword evidence="3" id="KW-0274">FAD</keyword>
<dbReference type="AlphaFoldDB" id="A0A395S0B1"/>
<evidence type="ECO:0000256" key="1">
    <source>
        <dbReference type="ARBA" id="ARBA00005272"/>
    </source>
</evidence>
<protein>
    <submittedName>
        <fullName evidence="7">Pyridine nucleotide-disulfide oxidoreductase family</fullName>
    </submittedName>
</protein>
<evidence type="ECO:0000256" key="4">
    <source>
        <dbReference type="ARBA" id="ARBA00023002"/>
    </source>
</evidence>
<evidence type="ECO:0000259" key="6">
    <source>
        <dbReference type="Pfam" id="PF07992"/>
    </source>
</evidence>
<dbReference type="PANTHER" id="PTHR43706">
    <property type="entry name" value="NADH DEHYDROGENASE"/>
    <property type="match status" value="1"/>
</dbReference>
<dbReference type="Proteomes" id="UP000266234">
    <property type="component" value="Unassembled WGS sequence"/>
</dbReference>
<dbReference type="GO" id="GO:0003954">
    <property type="term" value="F:NADH dehydrogenase activity"/>
    <property type="evidence" value="ECO:0007669"/>
    <property type="project" value="InterPro"/>
</dbReference>
<sequence length="429" mass="45753">MPRKIVIIGAGFAGVWSALSAQRLINLRNKEQDIEVLVISPEPWLVMRPRLYEANASAMKQPLEPLFKTAGIDFLQGFVETIDTKSQTVHVRSSSGDESDIIFDRLVLAAGSAVVRPKSVSGLDQYAFDVDSLAGATKLEEHLKSLEFLPVSKSRDTVVVCGGGFTGIELAAELPNLLKHISNLHVVLVESAPDVGPELGAGPRPTIMEALRSLGVELKLGAAVTAVDGNGVKLASGERIGAMTIVWTAGMRATHLTQQIPGARDALSRLFVDKDLRVPGCEHVFATGDAAHAVTDAEGHVALMSCQHANILGRFSGHNAAADLLGEPTAAYSQPEYATCLDLGSWGALLAHGWDRDVKITGRAAKQVKQYINQKAIVPPKGAKEAIDAADHASYSMESIFRDISSDLGWAVGDWKIPEMKTAEGSIGL</sequence>
<accession>A0A395S0B1</accession>
<keyword evidence="5" id="KW-0520">NAD</keyword>
<evidence type="ECO:0000256" key="2">
    <source>
        <dbReference type="ARBA" id="ARBA00022630"/>
    </source>
</evidence>
<dbReference type="EMBL" id="PXOG01000230">
    <property type="protein sequence ID" value="RGP65715.1"/>
    <property type="molecule type" value="Genomic_DNA"/>
</dbReference>
<keyword evidence="2" id="KW-0285">Flavoprotein</keyword>
<gene>
    <name evidence="7" type="ORF">FLONG3_9108</name>
</gene>
<dbReference type="STRING" id="694270.A0A395S0B1"/>
<reference evidence="7 8" key="1">
    <citation type="journal article" date="2018" name="PLoS Pathog.">
        <title>Evolution of structural diversity of trichothecenes, a family of toxins produced by plant pathogenic and entomopathogenic fungi.</title>
        <authorList>
            <person name="Proctor R.H."/>
            <person name="McCormick S.P."/>
            <person name="Kim H.S."/>
            <person name="Cardoza R.E."/>
            <person name="Stanley A.M."/>
            <person name="Lindo L."/>
            <person name="Kelly A."/>
            <person name="Brown D.W."/>
            <person name="Lee T."/>
            <person name="Vaughan M.M."/>
            <person name="Alexander N.J."/>
            <person name="Busman M."/>
            <person name="Gutierrez S."/>
        </authorList>
    </citation>
    <scope>NUCLEOTIDE SEQUENCE [LARGE SCALE GENOMIC DNA]</scope>
    <source>
        <strain evidence="7 8">NRRL 20695</strain>
    </source>
</reference>
<name>A0A395S0B1_9HYPO</name>
<evidence type="ECO:0000256" key="5">
    <source>
        <dbReference type="ARBA" id="ARBA00023027"/>
    </source>
</evidence>
<keyword evidence="4" id="KW-0560">Oxidoreductase</keyword>
<organism evidence="7 8">
    <name type="scientific">Fusarium longipes</name>
    <dbReference type="NCBI Taxonomy" id="694270"/>
    <lineage>
        <taxon>Eukaryota</taxon>
        <taxon>Fungi</taxon>
        <taxon>Dikarya</taxon>
        <taxon>Ascomycota</taxon>
        <taxon>Pezizomycotina</taxon>
        <taxon>Sordariomycetes</taxon>
        <taxon>Hypocreomycetidae</taxon>
        <taxon>Hypocreales</taxon>
        <taxon>Nectriaceae</taxon>
        <taxon>Fusarium</taxon>
    </lineage>
</organism>
<evidence type="ECO:0000256" key="3">
    <source>
        <dbReference type="ARBA" id="ARBA00022827"/>
    </source>
</evidence>
<dbReference type="PRINTS" id="PR00368">
    <property type="entry name" value="FADPNR"/>
</dbReference>
<dbReference type="InterPro" id="IPR036188">
    <property type="entry name" value="FAD/NAD-bd_sf"/>
</dbReference>
<comment type="caution">
    <text evidence="7">The sequence shown here is derived from an EMBL/GenBank/DDBJ whole genome shotgun (WGS) entry which is preliminary data.</text>
</comment>
<dbReference type="Pfam" id="PF07992">
    <property type="entry name" value="Pyr_redox_2"/>
    <property type="match status" value="1"/>
</dbReference>
<dbReference type="PRINTS" id="PR00411">
    <property type="entry name" value="PNDRDTASEI"/>
</dbReference>
<dbReference type="OrthoDB" id="5376590at2759"/>